<keyword evidence="8" id="KW-0808">Transferase</keyword>
<evidence type="ECO:0000313" key="9">
    <source>
        <dbReference type="Proteomes" id="UP000009170"/>
    </source>
</evidence>
<name>A0A096PA00_OSTTA</name>
<dbReference type="KEGG" id="ota:OT_ostta18g01750"/>
<dbReference type="InterPro" id="IPR051798">
    <property type="entry name" value="Class-II_PLP-Dep_Aminotrans"/>
</dbReference>
<comment type="caution">
    <text evidence="8">The sequence shown here is derived from an EMBL/GenBank/DDBJ whole genome shotgun (WGS) entry which is preliminary data.</text>
</comment>
<dbReference type="Gene3D" id="3.90.1150.10">
    <property type="entry name" value="Aspartate Aminotransferase, domain 1"/>
    <property type="match status" value="1"/>
</dbReference>
<dbReference type="GO" id="GO:0047804">
    <property type="term" value="F:cysteine-S-conjugate beta-lyase activity"/>
    <property type="evidence" value="ECO:0007669"/>
    <property type="project" value="UniProtKB-EC"/>
</dbReference>
<sequence>MTIASTPELPNPSLDASSSRRGTMSRKWDRYASRGSGAAPTPLWVADMDFAAPRAVVDAVTTVARRGVYGYADPSPAMEAAAREVLVARHGFGASDATSTRWLPGLNPGLNHAARAATRKYGTAVTVASCTPIYPPFLYASRNNAMNRIEVPLARRREGGVERYDVDWEALDETLARDEVKILLWCNPHNPVGRVWTRAEMTRVASMCVARDVILCSDEVWRDLILDEAATPFCGAGSLCDDVEGLRERLIVLTSPSKTYNVAGCDVALACVPDKALRLHFARAGSDKAEITPFGYAACLAAYTDPSCEEWRQRLLTYLRANRDHIAETLAANATARELLTWTVPDASYLTWVNCERLVDRIGRSPFDHFIDHGVVLSDGAPFSAPRSCRINFGTRRDILDRGLRGIELGLENA</sequence>
<dbReference type="EMBL" id="CAID01000018">
    <property type="protein sequence ID" value="CEG00786.1"/>
    <property type="molecule type" value="Genomic_DNA"/>
</dbReference>
<feature type="region of interest" description="Disordered" evidence="6">
    <location>
        <begin position="1"/>
        <end position="36"/>
    </location>
</feature>
<evidence type="ECO:0000313" key="8">
    <source>
        <dbReference type="EMBL" id="CEG00786.1"/>
    </source>
</evidence>
<dbReference type="RefSeq" id="XP_022840582.1">
    <property type="nucleotide sequence ID" value="XM_022983542.1"/>
</dbReference>
<evidence type="ECO:0000256" key="4">
    <source>
        <dbReference type="ARBA" id="ARBA00023239"/>
    </source>
</evidence>
<dbReference type="InterPro" id="IPR004839">
    <property type="entry name" value="Aminotransferase_I/II_large"/>
</dbReference>
<evidence type="ECO:0000256" key="2">
    <source>
        <dbReference type="ARBA" id="ARBA00012224"/>
    </source>
</evidence>
<keyword evidence="9" id="KW-1185">Reference proteome</keyword>
<evidence type="ECO:0000256" key="6">
    <source>
        <dbReference type="SAM" id="MobiDB-lite"/>
    </source>
</evidence>
<dbReference type="SUPFAM" id="SSF53383">
    <property type="entry name" value="PLP-dependent transferases"/>
    <property type="match status" value="1"/>
</dbReference>
<dbReference type="InterPro" id="IPR015421">
    <property type="entry name" value="PyrdxlP-dep_Trfase_major"/>
</dbReference>
<dbReference type="CDD" id="cd00609">
    <property type="entry name" value="AAT_like"/>
    <property type="match status" value="1"/>
</dbReference>
<dbReference type="Pfam" id="PF00155">
    <property type="entry name" value="Aminotran_1_2"/>
    <property type="match status" value="1"/>
</dbReference>
<organism evidence="8 9">
    <name type="scientific">Ostreococcus tauri</name>
    <name type="common">Marine green alga</name>
    <dbReference type="NCBI Taxonomy" id="70448"/>
    <lineage>
        <taxon>Eukaryota</taxon>
        <taxon>Viridiplantae</taxon>
        <taxon>Chlorophyta</taxon>
        <taxon>Mamiellophyceae</taxon>
        <taxon>Mamiellales</taxon>
        <taxon>Bathycoccaceae</taxon>
        <taxon>Ostreococcus</taxon>
    </lineage>
</organism>
<evidence type="ECO:0000256" key="3">
    <source>
        <dbReference type="ARBA" id="ARBA00022898"/>
    </source>
</evidence>
<comment type="cofactor">
    <cofactor evidence="1">
        <name>pyridoxal 5'-phosphate</name>
        <dbReference type="ChEBI" id="CHEBI:597326"/>
    </cofactor>
</comment>
<reference evidence="9" key="1">
    <citation type="journal article" date="2006" name="Proc. Natl. Acad. Sci. U.S.A.">
        <title>Genome analysis of the smallest free-living eukaryote Ostreococcus tauri unveils many unique features.</title>
        <authorList>
            <person name="Derelle E."/>
            <person name="Ferraz C."/>
            <person name="Rombauts S."/>
            <person name="Rouze P."/>
            <person name="Worden A.Z."/>
            <person name="Robbens S."/>
            <person name="Partensky F."/>
            <person name="Degroeve S."/>
            <person name="Echeynie S."/>
            <person name="Cooke R."/>
            <person name="Saeys Y."/>
            <person name="Wuyts J."/>
            <person name="Jabbari K."/>
            <person name="Bowler C."/>
            <person name="Panaud O."/>
            <person name="Piegu B."/>
            <person name="Ball S.G."/>
            <person name="Ral J.-P."/>
            <person name="Bouget F.-Y."/>
            <person name="Piganeau G."/>
            <person name="De Baets B."/>
            <person name="Picard A."/>
            <person name="Delseny M."/>
            <person name="Demaille J."/>
            <person name="Van de Peer Y."/>
            <person name="Moreau H."/>
        </authorList>
    </citation>
    <scope>NUCLEOTIDE SEQUENCE [LARGE SCALE GENOMIC DNA]</scope>
    <source>
        <strain evidence="9">OTTH 0595 / CCAP 157/2 / RCC745</strain>
    </source>
</reference>
<dbReference type="GeneID" id="34946550"/>
<evidence type="ECO:0000256" key="5">
    <source>
        <dbReference type="ARBA" id="ARBA00037974"/>
    </source>
</evidence>
<comment type="similarity">
    <text evidence="5">Belongs to the class-II pyridoxal-phosphate-dependent aminotransferase family. MalY/PatB cystathionine beta-lyase subfamily.</text>
</comment>
<dbReference type="GO" id="GO:0030170">
    <property type="term" value="F:pyridoxal phosphate binding"/>
    <property type="evidence" value="ECO:0007669"/>
    <property type="project" value="InterPro"/>
</dbReference>
<dbReference type="STRING" id="70448.A0A096PA00"/>
<proteinExistence type="inferred from homology"/>
<dbReference type="InParanoid" id="A0A096PA00"/>
<evidence type="ECO:0000256" key="1">
    <source>
        <dbReference type="ARBA" id="ARBA00001933"/>
    </source>
</evidence>
<gene>
    <name evidence="8" type="ORF">OT_ostta18g01750</name>
</gene>
<dbReference type="OrthoDB" id="2414662at2759"/>
<dbReference type="InterPro" id="IPR015424">
    <property type="entry name" value="PyrdxlP-dep_Trfase"/>
</dbReference>
<dbReference type="InterPro" id="IPR015422">
    <property type="entry name" value="PyrdxlP-dep_Trfase_small"/>
</dbReference>
<keyword evidence="4" id="KW-0456">Lyase</keyword>
<feature type="domain" description="Aminotransferase class I/classII large" evidence="7">
    <location>
        <begin position="76"/>
        <end position="402"/>
    </location>
</feature>
<dbReference type="Proteomes" id="UP000009170">
    <property type="component" value="Unassembled WGS sequence"/>
</dbReference>
<keyword evidence="3" id="KW-0663">Pyridoxal phosphate</keyword>
<accession>A0A096PA00</accession>
<dbReference type="Gene3D" id="3.40.640.10">
    <property type="entry name" value="Type I PLP-dependent aspartate aminotransferase-like (Major domain)"/>
    <property type="match status" value="1"/>
</dbReference>
<reference evidence="8 9" key="2">
    <citation type="journal article" date="2014" name="BMC Genomics">
        <title>An improved genome of the model marine alga Ostreococcus tauri unfolds by assessing Illumina de novo assemblies.</title>
        <authorList>
            <person name="Blanc-Mathieu R."/>
            <person name="Verhelst B."/>
            <person name="Derelle E."/>
            <person name="Rombauts S."/>
            <person name="Bouget F.Y."/>
            <person name="Carre I."/>
            <person name="Chateau A."/>
            <person name="Eyre-Walker A."/>
            <person name="Grimsley N."/>
            <person name="Moreau H."/>
            <person name="Piegu B."/>
            <person name="Rivals E."/>
            <person name="Schackwitz W."/>
            <person name="Van de Peer Y."/>
            <person name="Piganeau G."/>
        </authorList>
    </citation>
    <scope>NUCLEOTIDE SEQUENCE [LARGE SCALE GENOMIC DNA]</scope>
    <source>
        <strain evidence="9">OTTH 0595 / CCAP 157/2 / RCC745</strain>
    </source>
</reference>
<dbReference type="AlphaFoldDB" id="A0A096PA00"/>
<evidence type="ECO:0000259" key="7">
    <source>
        <dbReference type="Pfam" id="PF00155"/>
    </source>
</evidence>
<dbReference type="PANTHER" id="PTHR43525:SF1">
    <property type="entry name" value="PROTEIN MALY"/>
    <property type="match status" value="1"/>
</dbReference>
<dbReference type="GO" id="GO:0016740">
    <property type="term" value="F:transferase activity"/>
    <property type="evidence" value="ECO:0007669"/>
    <property type="project" value="UniProtKB-KW"/>
</dbReference>
<dbReference type="PANTHER" id="PTHR43525">
    <property type="entry name" value="PROTEIN MALY"/>
    <property type="match status" value="1"/>
</dbReference>
<dbReference type="EC" id="4.4.1.13" evidence="2"/>
<protein>
    <recommendedName>
        <fullName evidence="2">cysteine-S-conjugate beta-lyase</fullName>
        <ecNumber evidence="2">4.4.1.13</ecNumber>
    </recommendedName>
</protein>